<name>A0ABR0R3I5_GOSAR</name>
<dbReference type="Proteomes" id="UP001358586">
    <property type="component" value="Chromosome 1"/>
</dbReference>
<evidence type="ECO:0000313" key="2">
    <source>
        <dbReference type="EMBL" id="KAK5846148.1"/>
    </source>
</evidence>
<sequence>MNTDATQRGNRSRKHRSQADRARHAAICRESRLRAKKVQDVHEIGGFGMSGETNFQASMEARQMGYDQYHNIAASIDAVPSPVPPNIHGVPTTCVAGSSLWANLPSENAVLFTQGNPRVPTTYATGSSLWAHFPLENDVLFTQGHPAL</sequence>
<comment type="caution">
    <text evidence="2">The sequence shown here is derived from an EMBL/GenBank/DDBJ whole genome shotgun (WGS) entry which is preliminary data.</text>
</comment>
<accession>A0ABR0R3I5</accession>
<evidence type="ECO:0000256" key="1">
    <source>
        <dbReference type="SAM" id="MobiDB-lite"/>
    </source>
</evidence>
<reference evidence="2 3" key="1">
    <citation type="submission" date="2023-03" db="EMBL/GenBank/DDBJ databases">
        <title>WGS of Gossypium arboreum.</title>
        <authorList>
            <person name="Yu D."/>
        </authorList>
    </citation>
    <scope>NUCLEOTIDE SEQUENCE [LARGE SCALE GENOMIC DNA]</scope>
    <source>
        <tissue evidence="2">Leaf</tissue>
    </source>
</reference>
<protein>
    <submittedName>
        <fullName evidence="2">Uncharacterized protein</fullName>
    </submittedName>
</protein>
<keyword evidence="3" id="KW-1185">Reference proteome</keyword>
<feature type="region of interest" description="Disordered" evidence="1">
    <location>
        <begin position="1"/>
        <end position="24"/>
    </location>
</feature>
<organism evidence="2 3">
    <name type="scientific">Gossypium arboreum</name>
    <name type="common">Tree cotton</name>
    <name type="synonym">Gossypium nanking</name>
    <dbReference type="NCBI Taxonomy" id="29729"/>
    <lineage>
        <taxon>Eukaryota</taxon>
        <taxon>Viridiplantae</taxon>
        <taxon>Streptophyta</taxon>
        <taxon>Embryophyta</taxon>
        <taxon>Tracheophyta</taxon>
        <taxon>Spermatophyta</taxon>
        <taxon>Magnoliopsida</taxon>
        <taxon>eudicotyledons</taxon>
        <taxon>Gunneridae</taxon>
        <taxon>Pentapetalae</taxon>
        <taxon>rosids</taxon>
        <taxon>malvids</taxon>
        <taxon>Malvales</taxon>
        <taxon>Malvaceae</taxon>
        <taxon>Malvoideae</taxon>
        <taxon>Gossypium</taxon>
    </lineage>
</organism>
<dbReference type="EMBL" id="JARKNE010000001">
    <property type="protein sequence ID" value="KAK5846148.1"/>
    <property type="molecule type" value="Genomic_DNA"/>
</dbReference>
<gene>
    <name evidence="2" type="ORF">PVK06_002419</name>
</gene>
<evidence type="ECO:0000313" key="3">
    <source>
        <dbReference type="Proteomes" id="UP001358586"/>
    </source>
</evidence>
<proteinExistence type="predicted"/>